<feature type="region of interest" description="Disordered" evidence="5">
    <location>
        <begin position="259"/>
        <end position="316"/>
    </location>
</feature>
<evidence type="ECO:0000256" key="5">
    <source>
        <dbReference type="SAM" id="MobiDB-lite"/>
    </source>
</evidence>
<reference evidence="7" key="1">
    <citation type="submission" date="2020-10" db="EMBL/GenBank/DDBJ databases">
        <title>Genome Sequence of Monilinia vaccinii-corymbosi Sheds Light on Mummy Berry Disease Infection of Blueberry and Mating Type.</title>
        <authorList>
            <person name="Yow A.G."/>
            <person name="Zhang Y."/>
            <person name="Bansal K."/>
            <person name="Eacker S.M."/>
            <person name="Sullivan S."/>
            <person name="Liachko I."/>
            <person name="Cubeta M.A."/>
            <person name="Rollins J.A."/>
            <person name="Ashrafi H."/>
        </authorList>
    </citation>
    <scope>NUCLEOTIDE SEQUENCE</scope>
    <source>
        <strain evidence="7">RL-1</strain>
    </source>
</reference>
<comment type="similarity">
    <text evidence="4">Belongs to the bZIP family. YAP subfamily.</text>
</comment>
<dbReference type="GO" id="GO:0034599">
    <property type="term" value="P:cellular response to oxidative stress"/>
    <property type="evidence" value="ECO:0007669"/>
    <property type="project" value="UniProtKB-ARBA"/>
</dbReference>
<dbReference type="InterPro" id="IPR023167">
    <property type="entry name" value="Yap1_redox_dom_sf"/>
</dbReference>
<dbReference type="GO" id="GO:0001228">
    <property type="term" value="F:DNA-binding transcription activator activity, RNA polymerase II-specific"/>
    <property type="evidence" value="ECO:0007669"/>
    <property type="project" value="TreeGrafter"/>
</dbReference>
<dbReference type="SMART" id="SM00338">
    <property type="entry name" value="BRLZ"/>
    <property type="match status" value="1"/>
</dbReference>
<dbReference type="InterPro" id="IPR004827">
    <property type="entry name" value="bZIP"/>
</dbReference>
<dbReference type="InterPro" id="IPR013910">
    <property type="entry name" value="TF_PAP1"/>
</dbReference>
<dbReference type="GO" id="GO:0090575">
    <property type="term" value="C:RNA polymerase II transcription regulator complex"/>
    <property type="evidence" value="ECO:0007669"/>
    <property type="project" value="TreeGrafter"/>
</dbReference>
<keyword evidence="3" id="KW-0539">Nucleus</keyword>
<feature type="compositionally biased region" description="Polar residues" evidence="5">
    <location>
        <begin position="377"/>
        <end position="401"/>
    </location>
</feature>
<dbReference type="Pfam" id="PF08601">
    <property type="entry name" value="PAP1"/>
    <property type="match status" value="1"/>
</dbReference>
<evidence type="ECO:0000313" key="8">
    <source>
        <dbReference type="Proteomes" id="UP000672032"/>
    </source>
</evidence>
<dbReference type="PROSITE" id="PS00036">
    <property type="entry name" value="BZIP_BASIC"/>
    <property type="match status" value="1"/>
</dbReference>
<evidence type="ECO:0000256" key="1">
    <source>
        <dbReference type="ARBA" id="ARBA00004123"/>
    </source>
</evidence>
<feature type="domain" description="BZIP" evidence="6">
    <location>
        <begin position="147"/>
        <end position="210"/>
    </location>
</feature>
<feature type="compositionally biased region" description="Low complexity" evidence="5">
    <location>
        <begin position="262"/>
        <end position="279"/>
    </location>
</feature>
<proteinExistence type="inferred from homology"/>
<dbReference type="Gene3D" id="1.10.238.100">
    <property type="entry name" value="YAP1 redox domain. Chain B"/>
    <property type="match status" value="1"/>
</dbReference>
<dbReference type="Pfam" id="PF00170">
    <property type="entry name" value="bZIP_1"/>
    <property type="match status" value="1"/>
</dbReference>
<feature type="compositionally biased region" description="Basic and acidic residues" evidence="5">
    <location>
        <begin position="163"/>
        <end position="175"/>
    </location>
</feature>
<gene>
    <name evidence="7" type="ORF">DSL72_007068</name>
</gene>
<protein>
    <recommendedName>
        <fullName evidence="6">BZIP domain-containing protein</fullName>
    </recommendedName>
</protein>
<keyword evidence="8" id="KW-1185">Reference proteome</keyword>
<evidence type="ECO:0000313" key="7">
    <source>
        <dbReference type="EMBL" id="QSZ35946.1"/>
    </source>
</evidence>
<feature type="compositionally biased region" description="Polar residues" evidence="5">
    <location>
        <begin position="83"/>
        <end position="104"/>
    </location>
</feature>
<feature type="compositionally biased region" description="Polar residues" evidence="5">
    <location>
        <begin position="337"/>
        <end position="367"/>
    </location>
</feature>
<dbReference type="PANTHER" id="PTHR40621:SF6">
    <property type="entry name" value="AP-1-LIKE TRANSCRIPTION FACTOR YAP1-RELATED"/>
    <property type="match status" value="1"/>
</dbReference>
<dbReference type="FunFam" id="1.20.5.170:FF:000067">
    <property type="entry name" value="BZIP transcription factor"/>
    <property type="match status" value="1"/>
</dbReference>
<dbReference type="Proteomes" id="UP000672032">
    <property type="component" value="Chromosome 6"/>
</dbReference>
<dbReference type="SUPFAM" id="SSF57959">
    <property type="entry name" value="Leucine zipper domain"/>
    <property type="match status" value="1"/>
</dbReference>
<dbReference type="GO" id="GO:0000976">
    <property type="term" value="F:transcription cis-regulatory region binding"/>
    <property type="evidence" value="ECO:0007669"/>
    <property type="project" value="InterPro"/>
</dbReference>
<comment type="subcellular location">
    <subcellularLocation>
        <location evidence="2">Cytoplasm</location>
    </subcellularLocation>
    <subcellularLocation>
        <location evidence="1">Nucleus</location>
    </subcellularLocation>
</comment>
<evidence type="ECO:0000256" key="4">
    <source>
        <dbReference type="ARBA" id="ARBA00038132"/>
    </source>
</evidence>
<feature type="compositionally biased region" description="Polar residues" evidence="5">
    <location>
        <begin position="280"/>
        <end position="316"/>
    </location>
</feature>
<feature type="compositionally biased region" description="Basic and acidic residues" evidence="5">
    <location>
        <begin position="125"/>
        <end position="137"/>
    </location>
</feature>
<accession>A0A8A3PM60</accession>
<evidence type="ECO:0000256" key="3">
    <source>
        <dbReference type="ARBA" id="ARBA00023242"/>
    </source>
</evidence>
<dbReference type="GO" id="GO:0005737">
    <property type="term" value="C:cytoplasm"/>
    <property type="evidence" value="ECO:0007669"/>
    <property type="project" value="UniProtKB-SubCell"/>
</dbReference>
<dbReference type="CDD" id="cd14688">
    <property type="entry name" value="bZIP_YAP"/>
    <property type="match status" value="1"/>
</dbReference>
<name>A0A8A3PM60_9HELO</name>
<organism evidence="7 8">
    <name type="scientific">Monilinia vaccinii-corymbosi</name>
    <dbReference type="NCBI Taxonomy" id="61207"/>
    <lineage>
        <taxon>Eukaryota</taxon>
        <taxon>Fungi</taxon>
        <taxon>Dikarya</taxon>
        <taxon>Ascomycota</taxon>
        <taxon>Pezizomycotina</taxon>
        <taxon>Leotiomycetes</taxon>
        <taxon>Helotiales</taxon>
        <taxon>Sclerotiniaceae</taxon>
        <taxon>Monilinia</taxon>
    </lineage>
</organism>
<sequence>MAATNTNRPTPINPDFTLSPRQEELLFAALNSNTSSNNNMDHGTNMSTSAFNISPIQAPGSLAFDDSPFIDYDYELDGDDNFNFDSSHASQGQMIGNLPGTSSDGDAENHEKRSHPDDDGDEEEGGGKRRESDDKSSKKPGRKPLTSEPTSKRKAQNRAAQRAFRERKEKHVKDLEAKVEDLEKASESANHENSILRAQIERMSMELREYKKRLSIHGGANRSPNGNVPAYAAGKGLPNVPANPNDVTFQFEFPRFGRFRNSPITNGSSTIGTSISPTTQNVQSPTDKSQTSARTQSNASNTFGVGLTQTPAQISGDDMSSFSGLFAAPEIMDSGASRNSFDQFGNGTNGSMSSTDSPNISTGGQHTSYSSPSASSHYNNGASSSCGTSPEPTNMQSPYNKAADSTLTTIGEENACSNINSTPGELSFCEKLNMACGNPKNPVPRTMSEPGINSGNNETAVFDVNGIDWFAQQNNNQFDPQLFGDYREPQNNILSNDPFALDDGFFADAFELPDFNSPFNVPSPTATKKDLVQQIDEKQNEDDEVVPAEDRSTMLSCNTIWYDSPNILQEDKNRADHECFRDRLQNCPKVKEGDFDLDNLCKDLQKKAKCSETGAVVNESDFHKIMKNYIHDPPKSTAKKA</sequence>
<dbReference type="PANTHER" id="PTHR40621">
    <property type="entry name" value="TRANSCRIPTION FACTOR KAPC-RELATED"/>
    <property type="match status" value="1"/>
</dbReference>
<feature type="compositionally biased region" description="Basic and acidic residues" evidence="5">
    <location>
        <begin position="107"/>
        <end position="117"/>
    </location>
</feature>
<dbReference type="InterPro" id="IPR046347">
    <property type="entry name" value="bZIP_sf"/>
</dbReference>
<dbReference type="SUPFAM" id="SSF111430">
    <property type="entry name" value="YAP1 redox domain"/>
    <property type="match status" value="1"/>
</dbReference>
<evidence type="ECO:0000259" key="6">
    <source>
        <dbReference type="PROSITE" id="PS50217"/>
    </source>
</evidence>
<feature type="region of interest" description="Disordered" evidence="5">
    <location>
        <begin position="83"/>
        <end position="175"/>
    </location>
</feature>
<dbReference type="EMBL" id="CP063410">
    <property type="protein sequence ID" value="QSZ35946.1"/>
    <property type="molecule type" value="Genomic_DNA"/>
</dbReference>
<evidence type="ECO:0000256" key="2">
    <source>
        <dbReference type="ARBA" id="ARBA00004496"/>
    </source>
</evidence>
<dbReference type="AlphaFoldDB" id="A0A8A3PM60"/>
<feature type="region of interest" description="Disordered" evidence="5">
    <location>
        <begin position="337"/>
        <end position="401"/>
    </location>
</feature>
<dbReference type="PROSITE" id="PS50217">
    <property type="entry name" value="BZIP"/>
    <property type="match status" value="1"/>
</dbReference>
<dbReference type="OrthoDB" id="5380163at2759"/>
<dbReference type="InterPro" id="IPR050936">
    <property type="entry name" value="AP-1-like"/>
</dbReference>
<dbReference type="Gene3D" id="1.20.5.170">
    <property type="match status" value="1"/>
</dbReference>